<dbReference type="OrthoDB" id="9974981at2759"/>
<protein>
    <recommendedName>
        <fullName evidence="3">NmrA-like domain-containing protein</fullName>
    </recommendedName>
</protein>
<reference evidence="4" key="2">
    <citation type="journal article" date="2023" name="IMA Fungus">
        <title>Comparative genomic study of the Penicillium genus elucidates a diverse pangenome and 15 lateral gene transfer events.</title>
        <authorList>
            <person name="Petersen C."/>
            <person name="Sorensen T."/>
            <person name="Nielsen M.R."/>
            <person name="Sondergaard T.E."/>
            <person name="Sorensen J.L."/>
            <person name="Fitzpatrick D.A."/>
            <person name="Frisvad J.C."/>
            <person name="Nielsen K.L."/>
        </authorList>
    </citation>
    <scope>NUCLEOTIDE SEQUENCE</scope>
    <source>
        <strain evidence="4">IBT 34128</strain>
    </source>
</reference>
<name>A0A9W9KGK9_9EURO</name>
<evidence type="ECO:0000256" key="1">
    <source>
        <dbReference type="ARBA" id="ARBA00022857"/>
    </source>
</evidence>
<evidence type="ECO:0000256" key="2">
    <source>
        <dbReference type="ARBA" id="ARBA00023002"/>
    </source>
</evidence>
<dbReference type="AlphaFoldDB" id="A0A9W9KGK9"/>
<evidence type="ECO:0000313" key="5">
    <source>
        <dbReference type="Proteomes" id="UP001141434"/>
    </source>
</evidence>
<gene>
    <name evidence="4" type="ORF">NUU61_003126</name>
</gene>
<dbReference type="InterPro" id="IPR008030">
    <property type="entry name" value="NmrA-like"/>
</dbReference>
<dbReference type="Gene3D" id="3.40.50.720">
    <property type="entry name" value="NAD(P)-binding Rossmann-like Domain"/>
    <property type="match status" value="1"/>
</dbReference>
<accession>A0A9W9KGK9</accession>
<dbReference type="InterPro" id="IPR051609">
    <property type="entry name" value="NmrA/Isoflavone_reductase-like"/>
</dbReference>
<dbReference type="Pfam" id="PF05368">
    <property type="entry name" value="NmrA"/>
    <property type="match status" value="1"/>
</dbReference>
<dbReference type="CDD" id="cd05259">
    <property type="entry name" value="PCBER_SDR_a"/>
    <property type="match status" value="1"/>
</dbReference>
<dbReference type="InterPro" id="IPR045312">
    <property type="entry name" value="PCBER-like"/>
</dbReference>
<feature type="domain" description="NmrA-like" evidence="3">
    <location>
        <begin position="4"/>
        <end position="220"/>
    </location>
</feature>
<dbReference type="PANTHER" id="PTHR47706">
    <property type="entry name" value="NMRA-LIKE FAMILY PROTEIN"/>
    <property type="match status" value="1"/>
</dbReference>
<keyword evidence="5" id="KW-1185">Reference proteome</keyword>
<keyword evidence="2" id="KW-0560">Oxidoreductase</keyword>
<dbReference type="EMBL" id="JAPMSZ010000004">
    <property type="protein sequence ID" value="KAJ5105779.1"/>
    <property type="molecule type" value="Genomic_DNA"/>
</dbReference>
<proteinExistence type="predicted"/>
<dbReference type="GO" id="GO:0016491">
    <property type="term" value="F:oxidoreductase activity"/>
    <property type="evidence" value="ECO:0007669"/>
    <property type="project" value="UniProtKB-KW"/>
</dbReference>
<dbReference type="InterPro" id="IPR036291">
    <property type="entry name" value="NAD(P)-bd_dom_sf"/>
</dbReference>
<evidence type="ECO:0000259" key="3">
    <source>
        <dbReference type="Pfam" id="PF05368"/>
    </source>
</evidence>
<dbReference type="Proteomes" id="UP001141434">
    <property type="component" value="Unassembled WGS sequence"/>
</dbReference>
<dbReference type="SUPFAM" id="SSF51735">
    <property type="entry name" value="NAD(P)-binding Rossmann-fold domains"/>
    <property type="match status" value="1"/>
</dbReference>
<organism evidence="4 5">
    <name type="scientific">Penicillium alfredii</name>
    <dbReference type="NCBI Taxonomy" id="1506179"/>
    <lineage>
        <taxon>Eukaryota</taxon>
        <taxon>Fungi</taxon>
        <taxon>Dikarya</taxon>
        <taxon>Ascomycota</taxon>
        <taxon>Pezizomycotina</taxon>
        <taxon>Eurotiomycetes</taxon>
        <taxon>Eurotiomycetidae</taxon>
        <taxon>Eurotiales</taxon>
        <taxon>Aspergillaceae</taxon>
        <taxon>Penicillium</taxon>
    </lineage>
</organism>
<sequence>MTTVRVALAGASGNLGPAILNALLSDPSFIVTILSRSGKKPLDARAKVTEVDFQSLDSLTAALTGQDVVVNILGSAPVEVHLRLIDACLAAGVQRILPSEFGSDTTNPLAAKLPIFQTKVDVQRHLKDICQRTASLSYTLLINGPFLDFGLQSGHLLKLSGANSGSGVEVYDGGHQRFSTTTVSGAARAVVSILKNLEATRNTVVYVREADLTQSQLLKLAGLTLPTINVQTGELALEGYAELQKEHPDSSLVRTHFLKQAAFGEGFGGLFDPQKLANGLLGVKELSEEDLVNLVARYT</sequence>
<evidence type="ECO:0000313" key="4">
    <source>
        <dbReference type="EMBL" id="KAJ5105779.1"/>
    </source>
</evidence>
<dbReference type="PANTHER" id="PTHR47706:SF1">
    <property type="entry name" value="CIPA-LIKE, PUTATIVE (AFU_ORTHOLOGUE AFUA_1G12460)-RELATED"/>
    <property type="match status" value="1"/>
</dbReference>
<dbReference type="GeneID" id="81392876"/>
<dbReference type="RefSeq" id="XP_056514775.1">
    <property type="nucleotide sequence ID" value="XM_056653708.1"/>
</dbReference>
<reference evidence="4" key="1">
    <citation type="submission" date="2022-11" db="EMBL/GenBank/DDBJ databases">
        <authorList>
            <person name="Petersen C."/>
        </authorList>
    </citation>
    <scope>NUCLEOTIDE SEQUENCE</scope>
    <source>
        <strain evidence="4">IBT 34128</strain>
    </source>
</reference>
<comment type="caution">
    <text evidence="4">The sequence shown here is derived from an EMBL/GenBank/DDBJ whole genome shotgun (WGS) entry which is preliminary data.</text>
</comment>
<keyword evidence="1" id="KW-0521">NADP</keyword>